<gene>
    <name evidence="2" type="ORF">RIF29_13260</name>
</gene>
<comment type="caution">
    <text evidence="2">The sequence shown here is derived from an EMBL/GenBank/DDBJ whole genome shotgun (WGS) entry which is preliminary data.</text>
</comment>
<accession>A0AAN9IP15</accession>
<dbReference type="Proteomes" id="UP001372338">
    <property type="component" value="Unassembled WGS sequence"/>
</dbReference>
<name>A0AAN9IP15_CROPI</name>
<evidence type="ECO:0000313" key="2">
    <source>
        <dbReference type="EMBL" id="KAK7283620.1"/>
    </source>
</evidence>
<proteinExistence type="predicted"/>
<feature type="compositionally biased region" description="Polar residues" evidence="1">
    <location>
        <begin position="9"/>
        <end position="18"/>
    </location>
</feature>
<dbReference type="EMBL" id="JAYWIO010000002">
    <property type="protein sequence ID" value="KAK7283620.1"/>
    <property type="molecule type" value="Genomic_DNA"/>
</dbReference>
<sequence>MAKKKGKPPNQTQSPNSATKKDNPHTVNESIVIDFSKLDEIDLDTLPKTQVEKALAVLEEIRGKLADRVVECSDGAPMIHVGAVGGVGAYGSGAGASSGAAVTAPGASAYATGAGDSGASGGAAPGVAGGAAGLAGAGAISAAVGAGSGVTGAGSGGALGSSDPSTRSDAAGVLLGVTGTGASGAGDAAGSERRVSTGVGPSVWDNFDISKLWNAGEKLKFYKLELKEGTSFGKIEASDVEQEV</sequence>
<protein>
    <submittedName>
        <fullName evidence="2">Uncharacterized protein</fullName>
    </submittedName>
</protein>
<keyword evidence="3" id="KW-1185">Reference proteome</keyword>
<organism evidence="2 3">
    <name type="scientific">Crotalaria pallida</name>
    <name type="common">Smooth rattlebox</name>
    <name type="synonym">Crotalaria striata</name>
    <dbReference type="NCBI Taxonomy" id="3830"/>
    <lineage>
        <taxon>Eukaryota</taxon>
        <taxon>Viridiplantae</taxon>
        <taxon>Streptophyta</taxon>
        <taxon>Embryophyta</taxon>
        <taxon>Tracheophyta</taxon>
        <taxon>Spermatophyta</taxon>
        <taxon>Magnoliopsida</taxon>
        <taxon>eudicotyledons</taxon>
        <taxon>Gunneridae</taxon>
        <taxon>Pentapetalae</taxon>
        <taxon>rosids</taxon>
        <taxon>fabids</taxon>
        <taxon>Fabales</taxon>
        <taxon>Fabaceae</taxon>
        <taxon>Papilionoideae</taxon>
        <taxon>50 kb inversion clade</taxon>
        <taxon>genistoids sensu lato</taxon>
        <taxon>core genistoids</taxon>
        <taxon>Crotalarieae</taxon>
        <taxon>Crotalaria</taxon>
    </lineage>
</organism>
<evidence type="ECO:0000313" key="3">
    <source>
        <dbReference type="Proteomes" id="UP001372338"/>
    </source>
</evidence>
<dbReference type="AlphaFoldDB" id="A0AAN9IP15"/>
<evidence type="ECO:0000256" key="1">
    <source>
        <dbReference type="SAM" id="MobiDB-lite"/>
    </source>
</evidence>
<reference evidence="2 3" key="1">
    <citation type="submission" date="2024-01" db="EMBL/GenBank/DDBJ databases">
        <title>The genomes of 5 underutilized Papilionoideae crops provide insights into root nodulation and disease resistanc.</title>
        <authorList>
            <person name="Yuan L."/>
        </authorList>
    </citation>
    <scope>NUCLEOTIDE SEQUENCE [LARGE SCALE GENOMIC DNA]</scope>
    <source>
        <strain evidence="2">ZHUSHIDOU_FW_LH</strain>
        <tissue evidence="2">Leaf</tissue>
    </source>
</reference>
<feature type="region of interest" description="Disordered" evidence="1">
    <location>
        <begin position="1"/>
        <end position="27"/>
    </location>
</feature>